<accession>A0A0W8G854</accession>
<dbReference type="GO" id="GO:0005886">
    <property type="term" value="C:plasma membrane"/>
    <property type="evidence" value="ECO:0007669"/>
    <property type="project" value="UniProtKB-SubCell"/>
</dbReference>
<evidence type="ECO:0000256" key="4">
    <source>
        <dbReference type="ARBA" id="ARBA00022989"/>
    </source>
</evidence>
<feature type="transmembrane region" description="Helical" evidence="6">
    <location>
        <begin position="284"/>
        <end position="310"/>
    </location>
</feature>
<feature type="transmembrane region" description="Helical" evidence="6">
    <location>
        <begin position="161"/>
        <end position="180"/>
    </location>
</feature>
<feature type="transmembrane region" description="Helical" evidence="6">
    <location>
        <begin position="247"/>
        <end position="272"/>
    </location>
</feature>
<keyword evidence="4 6" id="KW-1133">Transmembrane helix</keyword>
<comment type="caution">
    <text evidence="7">The sequence shown here is derived from an EMBL/GenBank/DDBJ whole genome shotgun (WGS) entry which is preliminary data.</text>
</comment>
<keyword evidence="5 6" id="KW-0472">Membrane</keyword>
<proteinExistence type="predicted"/>
<evidence type="ECO:0000256" key="1">
    <source>
        <dbReference type="ARBA" id="ARBA00004651"/>
    </source>
</evidence>
<evidence type="ECO:0000256" key="2">
    <source>
        <dbReference type="ARBA" id="ARBA00022475"/>
    </source>
</evidence>
<reference evidence="7" key="1">
    <citation type="journal article" date="2015" name="Proc. Natl. Acad. Sci. U.S.A.">
        <title>Networks of energetic and metabolic interactions define dynamics in microbial communities.</title>
        <authorList>
            <person name="Embree M."/>
            <person name="Liu J.K."/>
            <person name="Al-Bassam M.M."/>
            <person name="Zengler K."/>
        </authorList>
    </citation>
    <scope>NUCLEOTIDE SEQUENCE</scope>
</reference>
<evidence type="ECO:0000256" key="3">
    <source>
        <dbReference type="ARBA" id="ARBA00022692"/>
    </source>
</evidence>
<dbReference type="AlphaFoldDB" id="A0A0W8G854"/>
<feature type="transmembrane region" description="Helical" evidence="6">
    <location>
        <begin position="31"/>
        <end position="52"/>
    </location>
</feature>
<comment type="subcellular location">
    <subcellularLocation>
        <location evidence="1">Cell membrane</location>
        <topology evidence="1">Multi-pass membrane protein</topology>
    </subcellularLocation>
</comment>
<gene>
    <name evidence="7" type="ORF">ASZ90_000822</name>
</gene>
<keyword evidence="3 6" id="KW-0812">Transmembrane</keyword>
<dbReference type="PANTHER" id="PTHR30482">
    <property type="entry name" value="HIGH-AFFINITY BRANCHED-CHAIN AMINO ACID TRANSPORT SYSTEM PERMEASE"/>
    <property type="match status" value="1"/>
</dbReference>
<dbReference type="Pfam" id="PF02653">
    <property type="entry name" value="BPD_transp_2"/>
    <property type="match status" value="1"/>
</dbReference>
<organism evidence="7">
    <name type="scientific">hydrocarbon metagenome</name>
    <dbReference type="NCBI Taxonomy" id="938273"/>
    <lineage>
        <taxon>unclassified sequences</taxon>
        <taxon>metagenomes</taxon>
        <taxon>ecological metagenomes</taxon>
    </lineage>
</organism>
<keyword evidence="2" id="KW-1003">Cell membrane</keyword>
<dbReference type="InterPro" id="IPR043428">
    <property type="entry name" value="LivM-like"/>
</dbReference>
<sequence length="330" mass="34605">MKPWYARNAAKAALFALALGAAPLALPNEYYINILILGAINALIALGLNLLLGYAGQISLGHAAFFGLSAYATAFATARMGLPIPVGMGLGVSLSALVAWLIGMPTLRLRGHYLAMATLGFGIIVHIVMNETVEVTGGPSGFVGIPRLALFGYAFDSDRAYYYLTAAVLALAALFSLNLIDSRLGRALRAIHTSERAAQTAGVDIAGYKLFVFVLSAAFAGVAGVLYAHFLSFVAPSSFGFHFSVQLVVMVVLGGMASVWGAMAGAFFLTALPEALRGFEEVDILIYGAILVACVMYMPMGMAGAASGAWRRIGRWRRGRSGQGEGGHAG</sequence>
<dbReference type="EMBL" id="LNQE01000106">
    <property type="protein sequence ID" value="KUG29286.1"/>
    <property type="molecule type" value="Genomic_DNA"/>
</dbReference>
<dbReference type="GO" id="GO:0015658">
    <property type="term" value="F:branched-chain amino acid transmembrane transporter activity"/>
    <property type="evidence" value="ECO:0007669"/>
    <property type="project" value="InterPro"/>
</dbReference>
<dbReference type="PANTHER" id="PTHR30482:SF18">
    <property type="entry name" value="BRANCHED AMINO ACID TRANSPORT SYSTEM PERMEASE"/>
    <property type="match status" value="1"/>
</dbReference>
<evidence type="ECO:0000256" key="6">
    <source>
        <dbReference type="SAM" id="Phobius"/>
    </source>
</evidence>
<feature type="transmembrane region" description="Helical" evidence="6">
    <location>
        <begin position="84"/>
        <end position="104"/>
    </location>
</feature>
<dbReference type="InterPro" id="IPR001851">
    <property type="entry name" value="ABC_transp_permease"/>
</dbReference>
<feature type="transmembrane region" description="Helical" evidence="6">
    <location>
        <begin position="111"/>
        <end position="129"/>
    </location>
</feature>
<name>A0A0W8G854_9ZZZZ</name>
<evidence type="ECO:0000313" key="7">
    <source>
        <dbReference type="EMBL" id="KUG29286.1"/>
    </source>
</evidence>
<evidence type="ECO:0000256" key="5">
    <source>
        <dbReference type="ARBA" id="ARBA00023136"/>
    </source>
</evidence>
<feature type="transmembrane region" description="Helical" evidence="6">
    <location>
        <begin position="59"/>
        <end position="78"/>
    </location>
</feature>
<dbReference type="CDD" id="cd06581">
    <property type="entry name" value="TM_PBP1_LivM_like"/>
    <property type="match status" value="1"/>
</dbReference>
<feature type="transmembrane region" description="Helical" evidence="6">
    <location>
        <begin position="210"/>
        <end position="235"/>
    </location>
</feature>
<protein>
    <submittedName>
        <fullName evidence="7">Branched-chain amino acid transport system permease protein livm</fullName>
    </submittedName>
</protein>